<organism evidence="1 2">
    <name type="scientific">Aquabacterium soli</name>
    <dbReference type="NCBI Taxonomy" id="2493092"/>
    <lineage>
        <taxon>Bacteria</taxon>
        <taxon>Pseudomonadati</taxon>
        <taxon>Pseudomonadota</taxon>
        <taxon>Betaproteobacteria</taxon>
        <taxon>Burkholderiales</taxon>
        <taxon>Aquabacterium</taxon>
    </lineage>
</organism>
<name>A0A426VF15_9BURK</name>
<dbReference type="AlphaFoldDB" id="A0A426VF15"/>
<keyword evidence="1" id="KW-0132">Cell division</keyword>
<reference evidence="1 2" key="1">
    <citation type="submission" date="2018-12" db="EMBL/GenBank/DDBJ databases">
        <title>The whole draft genome of Aquabacterium sp. SJQ9.</title>
        <authorList>
            <person name="Sun L."/>
            <person name="Gao X."/>
            <person name="Chen W."/>
            <person name="Huang K."/>
        </authorList>
    </citation>
    <scope>NUCLEOTIDE SEQUENCE [LARGE SCALE GENOMIC DNA]</scope>
    <source>
        <strain evidence="1 2">SJQ9</strain>
    </source>
</reference>
<comment type="caution">
    <text evidence="1">The sequence shown here is derived from an EMBL/GenBank/DDBJ whole genome shotgun (WGS) entry which is preliminary data.</text>
</comment>
<proteinExistence type="predicted"/>
<gene>
    <name evidence="1" type="ORF">EIP75_04600</name>
</gene>
<dbReference type="GO" id="GO:0051301">
    <property type="term" value="P:cell division"/>
    <property type="evidence" value="ECO:0007669"/>
    <property type="project" value="UniProtKB-KW"/>
</dbReference>
<keyword evidence="2" id="KW-1185">Reference proteome</keyword>
<keyword evidence="1" id="KW-0131">Cell cycle</keyword>
<accession>A0A426VF15</accession>
<dbReference type="Proteomes" id="UP000269265">
    <property type="component" value="Unassembled WGS sequence"/>
</dbReference>
<evidence type="ECO:0000313" key="1">
    <source>
        <dbReference type="EMBL" id="RRS05492.1"/>
    </source>
</evidence>
<protein>
    <submittedName>
        <fullName evidence="1">Cell division protein FtsI</fullName>
    </submittedName>
</protein>
<dbReference type="RefSeq" id="WP_125242060.1">
    <property type="nucleotide sequence ID" value="NZ_RSED01000003.1"/>
</dbReference>
<dbReference type="OrthoDB" id="8589277at2"/>
<dbReference type="EMBL" id="RSED01000003">
    <property type="protein sequence ID" value="RRS05492.1"/>
    <property type="molecule type" value="Genomic_DNA"/>
</dbReference>
<evidence type="ECO:0000313" key="2">
    <source>
        <dbReference type="Proteomes" id="UP000269265"/>
    </source>
</evidence>
<sequence length="179" mass="19496">MGHASMLRLSISLLAIAGLGGCSIFSSAPLWEVAKVAGMAASTSLGVSKATNTIYQPHEPVNKVCIEFNRDTQVSDFIPALQAELNSRQVQSRVYESGVVMDSCTVWLRYSAYMQWARPPLSENYKSYMTAATLTLQADDGRVLATSSYQTNDAFSVAKWTSTRDKISPVVKALMTGIE</sequence>